<dbReference type="EMBL" id="JACHNY010000008">
    <property type="protein sequence ID" value="MBB4619273.1"/>
    <property type="molecule type" value="Genomic_DNA"/>
</dbReference>
<proteinExistence type="predicted"/>
<keyword evidence="1" id="KW-1133">Transmembrane helix</keyword>
<evidence type="ECO:0000313" key="3">
    <source>
        <dbReference type="Proteomes" id="UP000574769"/>
    </source>
</evidence>
<accession>A0A7W7ALH2</accession>
<sequence>MATHANPLLPLAAPKRAGRVDYGFLLYFGLHMAGFLATTLLMTWGLFVLFFLVLGGLSLDGMMHHLQNMTSRYLAAGSDRVDQFKITVGIAHLILSTALIFFRRHAILPRDPAARERQA</sequence>
<dbReference type="Proteomes" id="UP000574769">
    <property type="component" value="Unassembled WGS sequence"/>
</dbReference>
<evidence type="ECO:0000256" key="1">
    <source>
        <dbReference type="SAM" id="Phobius"/>
    </source>
</evidence>
<keyword evidence="1" id="KW-0472">Membrane</keyword>
<reference evidence="2 3" key="1">
    <citation type="submission" date="2020-08" db="EMBL/GenBank/DDBJ databases">
        <title>Genomic Encyclopedia of Type Strains, Phase IV (KMG-IV): sequencing the most valuable type-strain genomes for metagenomic binning, comparative biology and taxonomic classification.</title>
        <authorList>
            <person name="Goeker M."/>
        </authorList>
    </citation>
    <scope>NUCLEOTIDE SEQUENCE [LARGE SCALE GENOMIC DNA]</scope>
    <source>
        <strain evidence="2 3">DSM 15867</strain>
    </source>
</reference>
<dbReference type="AlphaFoldDB" id="A0A7W7ALH2"/>
<name>A0A7W7ALH2_9SPHN</name>
<keyword evidence="3" id="KW-1185">Reference proteome</keyword>
<dbReference type="RefSeq" id="WP_066773545.1">
    <property type="nucleotide sequence ID" value="NZ_JACHNY010000008.1"/>
</dbReference>
<organism evidence="2 3">
    <name type="scientific">Sphingomonas abaci</name>
    <dbReference type="NCBI Taxonomy" id="237611"/>
    <lineage>
        <taxon>Bacteria</taxon>
        <taxon>Pseudomonadati</taxon>
        <taxon>Pseudomonadota</taxon>
        <taxon>Alphaproteobacteria</taxon>
        <taxon>Sphingomonadales</taxon>
        <taxon>Sphingomonadaceae</taxon>
        <taxon>Sphingomonas</taxon>
    </lineage>
</organism>
<comment type="caution">
    <text evidence="2">The sequence shown here is derived from an EMBL/GenBank/DDBJ whole genome shotgun (WGS) entry which is preliminary data.</text>
</comment>
<evidence type="ECO:0000313" key="2">
    <source>
        <dbReference type="EMBL" id="MBB4619273.1"/>
    </source>
</evidence>
<feature type="transmembrane region" description="Helical" evidence="1">
    <location>
        <begin position="24"/>
        <end position="54"/>
    </location>
</feature>
<keyword evidence="1" id="KW-0812">Transmembrane</keyword>
<protein>
    <submittedName>
        <fullName evidence="2">Uncharacterized protein</fullName>
    </submittedName>
</protein>
<gene>
    <name evidence="2" type="ORF">GGQ96_003426</name>
</gene>